<keyword evidence="3" id="KW-0479">Metal-binding</keyword>
<keyword evidence="5" id="KW-0862">Zinc</keyword>
<reference evidence="8 9" key="1">
    <citation type="journal article" date="2019" name="PLoS ONE">
        <title>Comparative genome analysis indicates high evolutionary potential of pathogenicity genes in Colletotrichum tanaceti.</title>
        <authorList>
            <person name="Lelwala R.V."/>
            <person name="Korhonen P.K."/>
            <person name="Young N.D."/>
            <person name="Scott J.B."/>
            <person name="Ades P.A."/>
            <person name="Gasser R.B."/>
            <person name="Taylor P.W.J."/>
        </authorList>
    </citation>
    <scope>NUCLEOTIDE SEQUENCE [LARGE SCALE GENOMIC DNA]</scope>
    <source>
        <strain evidence="8">BRIP57314</strain>
    </source>
</reference>
<evidence type="ECO:0000259" key="7">
    <source>
        <dbReference type="Pfam" id="PF07687"/>
    </source>
</evidence>
<dbReference type="AlphaFoldDB" id="A0A4V6DHB8"/>
<dbReference type="InterPro" id="IPR050072">
    <property type="entry name" value="Peptidase_M20A"/>
</dbReference>
<dbReference type="GO" id="GO:0046872">
    <property type="term" value="F:metal ion binding"/>
    <property type="evidence" value="ECO:0007669"/>
    <property type="project" value="UniProtKB-KW"/>
</dbReference>
<evidence type="ECO:0000256" key="4">
    <source>
        <dbReference type="ARBA" id="ARBA00022801"/>
    </source>
</evidence>
<dbReference type="InterPro" id="IPR001261">
    <property type="entry name" value="ArgE/DapE_CS"/>
</dbReference>
<comment type="cofactor">
    <cofactor evidence="1">
        <name>Zn(2+)</name>
        <dbReference type="ChEBI" id="CHEBI:29105"/>
    </cofactor>
</comment>
<evidence type="ECO:0000313" key="8">
    <source>
        <dbReference type="EMBL" id="TKW55266.1"/>
    </source>
</evidence>
<dbReference type="GO" id="GO:0016787">
    <property type="term" value="F:hydrolase activity"/>
    <property type="evidence" value="ECO:0007669"/>
    <property type="project" value="UniProtKB-KW"/>
</dbReference>
<dbReference type="InterPro" id="IPR011650">
    <property type="entry name" value="Peptidase_M20_dimer"/>
</dbReference>
<evidence type="ECO:0000256" key="2">
    <source>
        <dbReference type="ARBA" id="ARBA00006247"/>
    </source>
</evidence>
<feature type="region of interest" description="Disordered" evidence="6">
    <location>
        <begin position="1"/>
        <end position="22"/>
    </location>
</feature>
<dbReference type="Proteomes" id="UP000310108">
    <property type="component" value="Unassembled WGS sequence"/>
</dbReference>
<dbReference type="SUPFAM" id="SSF55031">
    <property type="entry name" value="Bacterial exopeptidase dimerisation domain"/>
    <property type="match status" value="1"/>
</dbReference>
<evidence type="ECO:0000256" key="1">
    <source>
        <dbReference type="ARBA" id="ARBA00001947"/>
    </source>
</evidence>
<proteinExistence type="inferred from homology"/>
<gene>
    <name evidence="8" type="primary">yodQ</name>
    <name evidence="8" type="ORF">CTA1_1138</name>
</gene>
<dbReference type="PANTHER" id="PTHR43808">
    <property type="entry name" value="ACETYLORNITHINE DEACETYLASE"/>
    <property type="match status" value="1"/>
</dbReference>
<evidence type="ECO:0000313" key="9">
    <source>
        <dbReference type="Proteomes" id="UP000310108"/>
    </source>
</evidence>
<dbReference type="Gene3D" id="3.40.630.10">
    <property type="entry name" value="Zn peptidases"/>
    <property type="match status" value="1"/>
</dbReference>
<dbReference type="EMBL" id="PJEX01000105">
    <property type="protein sequence ID" value="TKW55266.1"/>
    <property type="molecule type" value="Genomic_DNA"/>
</dbReference>
<dbReference type="PROSITE" id="PS00758">
    <property type="entry name" value="ARGE_DAPE_CPG2_1"/>
    <property type="match status" value="1"/>
</dbReference>
<evidence type="ECO:0000256" key="5">
    <source>
        <dbReference type="ARBA" id="ARBA00022833"/>
    </source>
</evidence>
<evidence type="ECO:0000256" key="6">
    <source>
        <dbReference type="SAM" id="MobiDB-lite"/>
    </source>
</evidence>
<organism evidence="8 9">
    <name type="scientific">Colletotrichum tanaceti</name>
    <dbReference type="NCBI Taxonomy" id="1306861"/>
    <lineage>
        <taxon>Eukaryota</taxon>
        <taxon>Fungi</taxon>
        <taxon>Dikarya</taxon>
        <taxon>Ascomycota</taxon>
        <taxon>Pezizomycotina</taxon>
        <taxon>Sordariomycetes</taxon>
        <taxon>Hypocreomycetidae</taxon>
        <taxon>Glomerellales</taxon>
        <taxon>Glomerellaceae</taxon>
        <taxon>Colletotrichum</taxon>
        <taxon>Colletotrichum destructivum species complex</taxon>
    </lineage>
</organism>
<dbReference type="InterPro" id="IPR036264">
    <property type="entry name" value="Bact_exopeptidase_dim_dom"/>
</dbReference>
<keyword evidence="4 8" id="KW-0378">Hydrolase</keyword>
<dbReference type="Gene3D" id="3.30.70.360">
    <property type="match status" value="1"/>
</dbReference>
<feature type="domain" description="Peptidase M20 dimerisation" evidence="7">
    <location>
        <begin position="234"/>
        <end position="343"/>
    </location>
</feature>
<dbReference type="STRING" id="1306861.A0A4V6DHB8"/>
<keyword evidence="9" id="KW-1185">Reference proteome</keyword>
<comment type="similarity">
    <text evidence="2">Belongs to the peptidase M20A family.</text>
</comment>
<evidence type="ECO:0000256" key="3">
    <source>
        <dbReference type="ARBA" id="ARBA00022723"/>
    </source>
</evidence>
<dbReference type="OrthoDB" id="10059875at2759"/>
<dbReference type="Pfam" id="PF01546">
    <property type="entry name" value="Peptidase_M20"/>
    <property type="match status" value="1"/>
</dbReference>
<dbReference type="SUPFAM" id="SSF53187">
    <property type="entry name" value="Zn-dependent exopeptidases"/>
    <property type="match status" value="1"/>
</dbReference>
<dbReference type="Pfam" id="PF07687">
    <property type="entry name" value="M20_dimer"/>
    <property type="match status" value="1"/>
</dbReference>
<comment type="caution">
    <text evidence="8">The sequence shown here is derived from an EMBL/GenBank/DDBJ whole genome shotgun (WGS) entry which is preliminary data.</text>
</comment>
<name>A0A4V6DHB8_9PEZI</name>
<dbReference type="CDD" id="cd02697">
    <property type="entry name" value="M20_like"/>
    <property type="match status" value="1"/>
</dbReference>
<protein>
    <submittedName>
        <fullName evidence="8">Putative metallohydrolase YodQ</fullName>
    </submittedName>
</protein>
<dbReference type="InterPro" id="IPR002933">
    <property type="entry name" value="Peptidase_M20"/>
</dbReference>
<sequence length="457" mass="49042">MGGRHSHTLLTQRKTQEKKPPNFKKQIMTSSALPTDYQRLDAWIDAHFDEEVSFLQALVRVPTDTPSGNNAPHAERTAELLREFGFEAERHPVPAAEVRAYGMESITNLIVRRRFGADAGADAGAGRTVALNAHGDVVPPGEGWTRDPYAAEVEDGVLYGRAAAVSKSDFATFTFAVRALEALGAAAPLRGAVELHFTYDEEFGGELGPGWLLRQGLTKPDLLIAAGFSYEVVTAHNGCLQMEVTVRGSQAHAAVPDTGVDALQGAVAVLNALYALNAGYRRVRSGVEGITHPYLNVGRIEGGTNTNVVPGKVAFKLDRRMIPEEDPAEVEAEIRRTISDAAAAASAASVPGIAVDVRRLLLANSMRPLPGNKPLVEAIQTHGEEVFGRPIPAMGTPLYTDVRLYAEAGVPGVVYGAGPRTVLESHAKRADERLRLEDLRGATKVIARSLRDLLAAE</sequence>
<accession>A0A4V6DHB8</accession>